<dbReference type="EMBL" id="JBHSFV010000006">
    <property type="protein sequence ID" value="MFC4634422.1"/>
    <property type="molecule type" value="Genomic_DNA"/>
</dbReference>
<dbReference type="RefSeq" id="WP_379978666.1">
    <property type="nucleotide sequence ID" value="NZ_JBHSFV010000006.1"/>
</dbReference>
<protein>
    <submittedName>
        <fullName evidence="1">Uncharacterized protein</fullName>
    </submittedName>
</protein>
<comment type="caution">
    <text evidence="1">The sequence shown here is derived from an EMBL/GenBank/DDBJ whole genome shotgun (WGS) entry which is preliminary data.</text>
</comment>
<proteinExistence type="predicted"/>
<sequence length="201" mass="23295">MQKIVFILILSLLFFSCDKDDNEIQTEDFSLFLERITPLFSASLDNEILNWGFGLGTYQTNIAYWNPNGDATNPNRYLRFVLNQENGDNQFLIRTPLYDTSSDIEFDTVFGLGIKTIGNSDDDFFIRIRNVNEEYSICDIDVDYQIEILKTEEIIDDDPSEMGLKVWIKIDDLSLNECNPDYTKNLTNGLILARFIGYKFE</sequence>
<organism evidence="1 2">
    <name type="scientific">Dokdonia ponticola</name>
    <dbReference type="NCBI Taxonomy" id="2041041"/>
    <lineage>
        <taxon>Bacteria</taxon>
        <taxon>Pseudomonadati</taxon>
        <taxon>Bacteroidota</taxon>
        <taxon>Flavobacteriia</taxon>
        <taxon>Flavobacteriales</taxon>
        <taxon>Flavobacteriaceae</taxon>
        <taxon>Dokdonia</taxon>
    </lineage>
</organism>
<name>A0ABV9HX82_9FLAO</name>
<gene>
    <name evidence="1" type="ORF">ACFO3O_10920</name>
</gene>
<dbReference type="Proteomes" id="UP001596043">
    <property type="component" value="Unassembled WGS sequence"/>
</dbReference>
<reference evidence="2" key="1">
    <citation type="journal article" date="2019" name="Int. J. Syst. Evol. Microbiol.">
        <title>The Global Catalogue of Microorganisms (GCM) 10K type strain sequencing project: providing services to taxonomists for standard genome sequencing and annotation.</title>
        <authorList>
            <consortium name="The Broad Institute Genomics Platform"/>
            <consortium name="The Broad Institute Genome Sequencing Center for Infectious Disease"/>
            <person name="Wu L."/>
            <person name="Ma J."/>
        </authorList>
    </citation>
    <scope>NUCLEOTIDE SEQUENCE [LARGE SCALE GENOMIC DNA]</scope>
    <source>
        <strain evidence="2">YJ-61-S</strain>
    </source>
</reference>
<evidence type="ECO:0000313" key="1">
    <source>
        <dbReference type="EMBL" id="MFC4634422.1"/>
    </source>
</evidence>
<dbReference type="PROSITE" id="PS51257">
    <property type="entry name" value="PROKAR_LIPOPROTEIN"/>
    <property type="match status" value="1"/>
</dbReference>
<keyword evidence="2" id="KW-1185">Reference proteome</keyword>
<evidence type="ECO:0000313" key="2">
    <source>
        <dbReference type="Proteomes" id="UP001596043"/>
    </source>
</evidence>
<accession>A0ABV9HX82</accession>